<evidence type="ECO:0000313" key="1">
    <source>
        <dbReference type="EMBL" id="CAG8523136.1"/>
    </source>
</evidence>
<organism evidence="1 2">
    <name type="scientific">Cetraspora pellucida</name>
    <dbReference type="NCBI Taxonomy" id="1433469"/>
    <lineage>
        <taxon>Eukaryota</taxon>
        <taxon>Fungi</taxon>
        <taxon>Fungi incertae sedis</taxon>
        <taxon>Mucoromycota</taxon>
        <taxon>Glomeromycotina</taxon>
        <taxon>Glomeromycetes</taxon>
        <taxon>Diversisporales</taxon>
        <taxon>Gigasporaceae</taxon>
        <taxon>Cetraspora</taxon>
    </lineage>
</organism>
<protein>
    <submittedName>
        <fullName evidence="1">5755_t:CDS:1</fullName>
    </submittedName>
</protein>
<dbReference type="EMBL" id="CAJVPW010003383">
    <property type="protein sequence ID" value="CAG8523136.1"/>
    <property type="molecule type" value="Genomic_DNA"/>
</dbReference>
<reference evidence="1" key="1">
    <citation type="submission" date="2021-06" db="EMBL/GenBank/DDBJ databases">
        <authorList>
            <person name="Kallberg Y."/>
            <person name="Tangrot J."/>
            <person name="Rosling A."/>
        </authorList>
    </citation>
    <scope>NUCLEOTIDE SEQUENCE</scope>
    <source>
        <strain evidence="1">28 12/20/2015</strain>
    </source>
</reference>
<proteinExistence type="predicted"/>
<keyword evidence="2" id="KW-1185">Reference proteome</keyword>
<sequence>MLTSLDISSCQRDQSNLGLGLAYAFCINSALNSLYLGYNESENILAILEEALWKSILFGS</sequence>
<gene>
    <name evidence="1" type="ORF">SPELUC_LOCUS4027</name>
</gene>
<evidence type="ECO:0000313" key="2">
    <source>
        <dbReference type="Proteomes" id="UP000789366"/>
    </source>
</evidence>
<name>A0ACA9LDM4_9GLOM</name>
<comment type="caution">
    <text evidence="1">The sequence shown here is derived from an EMBL/GenBank/DDBJ whole genome shotgun (WGS) entry which is preliminary data.</text>
</comment>
<accession>A0ACA9LDM4</accession>
<dbReference type="Proteomes" id="UP000789366">
    <property type="component" value="Unassembled WGS sequence"/>
</dbReference>